<evidence type="ECO:0000256" key="2">
    <source>
        <dbReference type="ARBA" id="ARBA00022643"/>
    </source>
</evidence>
<name>A0A6I6MWZ2_9ACTN</name>
<dbReference type="RefSeq" id="WP_158918054.1">
    <property type="nucleotide sequence ID" value="NZ_CP047020.1"/>
</dbReference>
<dbReference type="Gene3D" id="3.40.109.10">
    <property type="entry name" value="NADH Oxidase"/>
    <property type="match status" value="1"/>
</dbReference>
<feature type="domain" description="Nitroreductase" evidence="5">
    <location>
        <begin position="7"/>
        <end position="179"/>
    </location>
</feature>
<reference evidence="6 7" key="1">
    <citation type="submission" date="2019-12" db="EMBL/GenBank/DDBJ databases">
        <title>Streptomyces sp. strain T44 isolated from rhizosphere soil of Broussonetia papyrifera.</title>
        <authorList>
            <person name="Mo P."/>
        </authorList>
    </citation>
    <scope>NUCLEOTIDE SEQUENCE [LARGE SCALE GENOMIC DNA]</scope>
    <source>
        <strain evidence="6 7">T44</strain>
    </source>
</reference>
<feature type="region of interest" description="Disordered" evidence="4">
    <location>
        <begin position="61"/>
        <end position="88"/>
    </location>
</feature>
<sequence length="262" mass="28512">MDVYEAVASRRAVRAFRDDAVPRAVLERVLTAAARTPSGGNLQPWHTYVLTGAPLAELKKRTAERAAAGDPGDEPEYRMYPPEPKSPYRQRRSAAAARRFEALGIRREDVAARRAAVAANWRCFGAPCLLLCYIDRAMGSAQWSDLGMYLQTVMLLLRAEGLHSCAQMAWSVYHRSVAEVVSPAADLLLFAGLSIGFEDPSEPFTRTGRAPLAQTVTFLDDDAPSSPARRAGGLPGVRGRVVRAPSTPGAYGSLNVTGRQQW</sequence>
<dbReference type="PANTHER" id="PTHR23026">
    <property type="entry name" value="NADPH NITROREDUCTASE"/>
    <property type="match status" value="1"/>
</dbReference>
<dbReference type="PANTHER" id="PTHR23026:SF90">
    <property type="entry name" value="IODOTYROSINE DEIODINASE 1"/>
    <property type="match status" value="1"/>
</dbReference>
<dbReference type="InterPro" id="IPR050627">
    <property type="entry name" value="Nitroreductase/BluB"/>
</dbReference>
<dbReference type="SUPFAM" id="SSF55469">
    <property type="entry name" value="FMN-dependent nitroreductase-like"/>
    <property type="match status" value="1"/>
</dbReference>
<protein>
    <submittedName>
        <fullName evidence="6">Nitroreductase</fullName>
    </submittedName>
</protein>
<accession>A0A6I6MWZ2</accession>
<keyword evidence="3" id="KW-0560">Oxidoreductase</keyword>
<evidence type="ECO:0000259" key="5">
    <source>
        <dbReference type="Pfam" id="PF00881"/>
    </source>
</evidence>
<dbReference type="EMBL" id="CP047020">
    <property type="protein sequence ID" value="QHA02749.1"/>
    <property type="molecule type" value="Genomic_DNA"/>
</dbReference>
<gene>
    <name evidence="6" type="ORF">GQF42_05130</name>
</gene>
<keyword evidence="1" id="KW-0285">Flavoprotein</keyword>
<evidence type="ECO:0000256" key="4">
    <source>
        <dbReference type="SAM" id="MobiDB-lite"/>
    </source>
</evidence>
<dbReference type="GO" id="GO:0016491">
    <property type="term" value="F:oxidoreductase activity"/>
    <property type="evidence" value="ECO:0007669"/>
    <property type="project" value="UniProtKB-KW"/>
</dbReference>
<evidence type="ECO:0000313" key="7">
    <source>
        <dbReference type="Proteomes" id="UP000436138"/>
    </source>
</evidence>
<dbReference type="AlphaFoldDB" id="A0A6I6MWZ2"/>
<proteinExistence type="predicted"/>
<dbReference type="InterPro" id="IPR029479">
    <property type="entry name" value="Nitroreductase"/>
</dbReference>
<organism evidence="6 7">
    <name type="scientific">Streptomyces broussonetiae</name>
    <dbReference type="NCBI Taxonomy" id="2686304"/>
    <lineage>
        <taxon>Bacteria</taxon>
        <taxon>Bacillati</taxon>
        <taxon>Actinomycetota</taxon>
        <taxon>Actinomycetes</taxon>
        <taxon>Kitasatosporales</taxon>
        <taxon>Streptomycetaceae</taxon>
        <taxon>Streptomyces</taxon>
    </lineage>
</organism>
<keyword evidence="7" id="KW-1185">Reference proteome</keyword>
<dbReference type="CDD" id="cd02136">
    <property type="entry name" value="PnbA_NfnB-like"/>
    <property type="match status" value="1"/>
</dbReference>
<evidence type="ECO:0000256" key="3">
    <source>
        <dbReference type="ARBA" id="ARBA00023002"/>
    </source>
</evidence>
<evidence type="ECO:0000256" key="1">
    <source>
        <dbReference type="ARBA" id="ARBA00022630"/>
    </source>
</evidence>
<evidence type="ECO:0000313" key="6">
    <source>
        <dbReference type="EMBL" id="QHA02749.1"/>
    </source>
</evidence>
<dbReference type="Pfam" id="PF00881">
    <property type="entry name" value="Nitroreductase"/>
    <property type="match status" value="1"/>
</dbReference>
<keyword evidence="2" id="KW-0288">FMN</keyword>
<dbReference type="Proteomes" id="UP000436138">
    <property type="component" value="Chromosome"/>
</dbReference>
<dbReference type="InterPro" id="IPR000415">
    <property type="entry name" value="Nitroreductase-like"/>
</dbReference>
<dbReference type="KEGG" id="sbro:GQF42_05130"/>